<reference evidence="1" key="1">
    <citation type="submission" date="2021-12" db="EMBL/GenBank/DDBJ databases">
        <title>Convergent genome expansion in fungi linked to evolution of root-endophyte symbiosis.</title>
        <authorList>
            <consortium name="DOE Joint Genome Institute"/>
            <person name="Ke Y.-H."/>
            <person name="Bonito G."/>
            <person name="Liao H.-L."/>
            <person name="Looney B."/>
            <person name="Rojas-Flechas A."/>
            <person name="Nash J."/>
            <person name="Hameed K."/>
            <person name="Schadt C."/>
            <person name="Martin F."/>
            <person name="Crous P.W."/>
            <person name="Miettinen O."/>
            <person name="Magnuson J.K."/>
            <person name="Labbe J."/>
            <person name="Jacobson D."/>
            <person name="Doktycz M.J."/>
            <person name="Veneault-Fourrey C."/>
            <person name="Kuo A."/>
            <person name="Mondo S."/>
            <person name="Calhoun S."/>
            <person name="Riley R."/>
            <person name="Ohm R."/>
            <person name="LaButti K."/>
            <person name="Andreopoulos B."/>
            <person name="Pangilinan J."/>
            <person name="Nolan M."/>
            <person name="Tritt A."/>
            <person name="Clum A."/>
            <person name="Lipzen A."/>
            <person name="Daum C."/>
            <person name="Barry K."/>
            <person name="Grigoriev I.V."/>
            <person name="Vilgalys R."/>
        </authorList>
    </citation>
    <scope>NUCLEOTIDE SEQUENCE</scope>
    <source>
        <strain evidence="1">PMI_201</strain>
    </source>
</reference>
<protein>
    <submittedName>
        <fullName evidence="1">Uncharacterized protein</fullName>
    </submittedName>
</protein>
<name>A0AAD4KLQ7_9EURO</name>
<evidence type="ECO:0000313" key="1">
    <source>
        <dbReference type="EMBL" id="KAH8693027.1"/>
    </source>
</evidence>
<gene>
    <name evidence="1" type="ORF">BGW36DRAFT_301775</name>
</gene>
<dbReference type="AlphaFoldDB" id="A0AAD4KLQ7"/>
<dbReference type="Proteomes" id="UP001201262">
    <property type="component" value="Unassembled WGS sequence"/>
</dbReference>
<dbReference type="EMBL" id="JAJTJA010000010">
    <property type="protein sequence ID" value="KAH8693027.1"/>
    <property type="molecule type" value="Genomic_DNA"/>
</dbReference>
<accession>A0AAD4KLQ7</accession>
<evidence type="ECO:0000313" key="2">
    <source>
        <dbReference type="Proteomes" id="UP001201262"/>
    </source>
</evidence>
<comment type="caution">
    <text evidence="1">The sequence shown here is derived from an EMBL/GenBank/DDBJ whole genome shotgun (WGS) entry which is preliminary data.</text>
</comment>
<feature type="non-terminal residue" evidence="1">
    <location>
        <position position="1"/>
    </location>
</feature>
<organism evidence="1 2">
    <name type="scientific">Talaromyces proteolyticus</name>
    <dbReference type="NCBI Taxonomy" id="1131652"/>
    <lineage>
        <taxon>Eukaryota</taxon>
        <taxon>Fungi</taxon>
        <taxon>Dikarya</taxon>
        <taxon>Ascomycota</taxon>
        <taxon>Pezizomycotina</taxon>
        <taxon>Eurotiomycetes</taxon>
        <taxon>Eurotiomycetidae</taxon>
        <taxon>Eurotiales</taxon>
        <taxon>Trichocomaceae</taxon>
        <taxon>Talaromyces</taxon>
        <taxon>Talaromyces sect. Bacilispori</taxon>
    </lineage>
</organism>
<proteinExistence type="predicted"/>
<sequence>DNKSGSHSGAPRKITKEERDRLIDLIILHPLMKYKVLMNEVDKDIHRTTPGRLFQCMDMRK</sequence>
<keyword evidence="2" id="KW-1185">Reference proteome</keyword>
<dbReference type="RefSeq" id="XP_046068900.1">
    <property type="nucleotide sequence ID" value="XM_046211724.1"/>
</dbReference>
<dbReference type="GeneID" id="70242011"/>